<dbReference type="InterPro" id="IPR017937">
    <property type="entry name" value="Thioredoxin_CS"/>
</dbReference>
<dbReference type="InterPro" id="IPR013766">
    <property type="entry name" value="Thioredoxin_domain"/>
</dbReference>
<dbReference type="PANTHER" id="PTHR42852">
    <property type="entry name" value="THIOL:DISULFIDE INTERCHANGE PROTEIN DSBE"/>
    <property type="match status" value="1"/>
</dbReference>
<dbReference type="RefSeq" id="WP_013647483.1">
    <property type="nucleotide sequence ID" value="NZ_LT907782.1"/>
</dbReference>
<comment type="similarity">
    <text evidence="2">Belongs to the thioredoxin family. DsbE subfamily.</text>
</comment>
<comment type="subcellular location">
    <subcellularLocation>
        <location evidence="1">Cell envelope</location>
    </subcellularLocation>
</comment>
<reference evidence="7 8" key="1">
    <citation type="submission" date="2017-08" db="EMBL/GenBank/DDBJ databases">
        <authorList>
            <person name="de Groot N.N."/>
        </authorList>
    </citation>
    <scope>NUCLEOTIDE SEQUENCE [LARGE SCALE GENOMIC DNA]</scope>
    <source>
        <strain evidence="7 8">Nm15</strain>
    </source>
</reference>
<dbReference type="InterPro" id="IPR050553">
    <property type="entry name" value="Thioredoxin_ResA/DsbE_sf"/>
</dbReference>
<protein>
    <submittedName>
        <fullName evidence="7">Cytochrome c biogenesis protein CcmG, thiol:disulfide interchange protein DsbE</fullName>
    </submittedName>
</protein>
<dbReference type="InterPro" id="IPR004799">
    <property type="entry name" value="Periplasmic_diS_OxRdtase_DsbE"/>
</dbReference>
<dbReference type="GO" id="GO:0017004">
    <property type="term" value="P:cytochrome complex assembly"/>
    <property type="evidence" value="ECO:0007669"/>
    <property type="project" value="UniProtKB-KW"/>
</dbReference>
<evidence type="ECO:0000256" key="2">
    <source>
        <dbReference type="ARBA" id="ARBA00007758"/>
    </source>
</evidence>
<dbReference type="OrthoDB" id="9811352at2"/>
<dbReference type="PROSITE" id="PS51352">
    <property type="entry name" value="THIOREDOXIN_2"/>
    <property type="match status" value="1"/>
</dbReference>
<feature type="domain" description="Thioredoxin" evidence="6">
    <location>
        <begin position="32"/>
        <end position="174"/>
    </location>
</feature>
<dbReference type="NCBIfam" id="TIGR00385">
    <property type="entry name" value="dsbE"/>
    <property type="match status" value="1"/>
</dbReference>
<keyword evidence="4" id="KW-1015">Disulfide bond</keyword>
<dbReference type="Proteomes" id="UP000242498">
    <property type="component" value="Chromosome I"/>
</dbReference>
<keyword evidence="5" id="KW-0676">Redox-active center</keyword>
<dbReference type="InterPro" id="IPR036249">
    <property type="entry name" value="Thioredoxin-like_sf"/>
</dbReference>
<dbReference type="GO" id="GO:0030288">
    <property type="term" value="C:outer membrane-bounded periplasmic space"/>
    <property type="evidence" value="ECO:0007669"/>
    <property type="project" value="InterPro"/>
</dbReference>
<evidence type="ECO:0000313" key="7">
    <source>
        <dbReference type="EMBL" id="SNX58888.1"/>
    </source>
</evidence>
<dbReference type="InterPro" id="IPR013740">
    <property type="entry name" value="Redoxin"/>
</dbReference>
<dbReference type="CDD" id="cd03010">
    <property type="entry name" value="TlpA_like_DsbE"/>
    <property type="match status" value="1"/>
</dbReference>
<dbReference type="Gene3D" id="3.40.30.10">
    <property type="entry name" value="Glutaredoxin"/>
    <property type="match status" value="1"/>
</dbReference>
<evidence type="ECO:0000256" key="1">
    <source>
        <dbReference type="ARBA" id="ARBA00004196"/>
    </source>
</evidence>
<evidence type="ECO:0000259" key="6">
    <source>
        <dbReference type="PROSITE" id="PS51352"/>
    </source>
</evidence>
<dbReference type="PANTHER" id="PTHR42852:SF6">
    <property type="entry name" value="THIOL:DISULFIDE INTERCHANGE PROTEIN DSBE"/>
    <property type="match status" value="1"/>
</dbReference>
<dbReference type="PROSITE" id="PS00194">
    <property type="entry name" value="THIOREDOXIN_1"/>
    <property type="match status" value="1"/>
</dbReference>
<evidence type="ECO:0000256" key="5">
    <source>
        <dbReference type="ARBA" id="ARBA00023284"/>
    </source>
</evidence>
<dbReference type="AlphaFoldDB" id="A0A285BVG5"/>
<dbReference type="SUPFAM" id="SSF52833">
    <property type="entry name" value="Thioredoxin-like"/>
    <property type="match status" value="1"/>
</dbReference>
<dbReference type="EMBL" id="LT907782">
    <property type="protein sequence ID" value="SNX58888.1"/>
    <property type="molecule type" value="Genomic_DNA"/>
</dbReference>
<proteinExistence type="inferred from homology"/>
<evidence type="ECO:0000313" key="8">
    <source>
        <dbReference type="Proteomes" id="UP000242498"/>
    </source>
</evidence>
<keyword evidence="3" id="KW-0201">Cytochrome c-type biogenesis</keyword>
<sequence>MMRYLMPLAIFMVLAVFLLVGLTLNPRQVPSPLIDKPAPKFQLNQLHEPEKIMSSEDNLGKVWMLNVWASWCVACRDEHPLLVQLANSGIIPIYGLNYKDERNTALQWLKRYGDPYAISIVDIDGKVGIDYGVYGVPETYVIDKKGIIRHKQIGPVTVDSLEKTILPLIKELQNQA</sequence>
<evidence type="ECO:0000256" key="3">
    <source>
        <dbReference type="ARBA" id="ARBA00022748"/>
    </source>
</evidence>
<evidence type="ECO:0000256" key="4">
    <source>
        <dbReference type="ARBA" id="ARBA00023157"/>
    </source>
</evidence>
<dbReference type="GO" id="GO:0015036">
    <property type="term" value="F:disulfide oxidoreductase activity"/>
    <property type="evidence" value="ECO:0007669"/>
    <property type="project" value="InterPro"/>
</dbReference>
<organism evidence="7 8">
    <name type="scientific">Nitrosomonas ureae</name>
    <dbReference type="NCBI Taxonomy" id="44577"/>
    <lineage>
        <taxon>Bacteria</taxon>
        <taxon>Pseudomonadati</taxon>
        <taxon>Pseudomonadota</taxon>
        <taxon>Betaproteobacteria</taxon>
        <taxon>Nitrosomonadales</taxon>
        <taxon>Nitrosomonadaceae</taxon>
        <taxon>Nitrosomonas</taxon>
    </lineage>
</organism>
<dbReference type="Pfam" id="PF08534">
    <property type="entry name" value="Redoxin"/>
    <property type="match status" value="1"/>
</dbReference>
<accession>A0A285BVG5</accession>
<name>A0A285BVG5_9PROT</name>
<gene>
    <name evidence="7" type="ORF">SAMN06296273_0350</name>
</gene>